<protein>
    <submittedName>
        <fullName evidence="1">Uncharacterized protein</fullName>
    </submittedName>
</protein>
<gene>
    <name evidence="1" type="ORF">LCGC14_2516030</name>
</gene>
<evidence type="ECO:0000313" key="1">
    <source>
        <dbReference type="EMBL" id="KKL14401.1"/>
    </source>
</evidence>
<reference evidence="1" key="1">
    <citation type="journal article" date="2015" name="Nature">
        <title>Complex archaea that bridge the gap between prokaryotes and eukaryotes.</title>
        <authorList>
            <person name="Spang A."/>
            <person name="Saw J.H."/>
            <person name="Jorgensen S.L."/>
            <person name="Zaremba-Niedzwiedzka K."/>
            <person name="Martijn J."/>
            <person name="Lind A.E."/>
            <person name="van Eijk R."/>
            <person name="Schleper C."/>
            <person name="Guy L."/>
            <person name="Ettema T.J."/>
        </authorList>
    </citation>
    <scope>NUCLEOTIDE SEQUENCE</scope>
</reference>
<comment type="caution">
    <text evidence="1">The sequence shown here is derived from an EMBL/GenBank/DDBJ whole genome shotgun (WGS) entry which is preliminary data.</text>
</comment>
<proteinExistence type="predicted"/>
<name>A0A0F9D9C9_9ZZZZ</name>
<organism evidence="1">
    <name type="scientific">marine sediment metagenome</name>
    <dbReference type="NCBI Taxonomy" id="412755"/>
    <lineage>
        <taxon>unclassified sequences</taxon>
        <taxon>metagenomes</taxon>
        <taxon>ecological metagenomes</taxon>
    </lineage>
</organism>
<dbReference type="EMBL" id="LAZR01040474">
    <property type="protein sequence ID" value="KKL14401.1"/>
    <property type="molecule type" value="Genomic_DNA"/>
</dbReference>
<dbReference type="AlphaFoldDB" id="A0A0F9D9C9"/>
<accession>A0A0F9D9C9</accession>
<sequence>RTGTTVDLIRAVATTVDVVGALTATSLQLSTHLTCSGTGDIGDGASANFRDMFLDGDATIGGDLSVAGAIFNTTAVGSQIIAGGVSGNAGANILLLGPSHASLANDIQFKAGGTVVAAWDNSASLWDFQGNAVSTTGTVNTGALTVTGDAIVSDQVTIGGAIEAGSIFNIEPGVAARDLLTSVGLGFHIEADTWDINAAGNGETVAIGSLAFFGIPTWTSVGTTFTSTDAATVHIQGAPVGSTNVTLTNPRAFYVEAGLSEVQEFKATGLALNRVSKSANYIATVGDYGIDVDASGGARTITLPAATDRAGMILNIKNDVSTANAVTVDGDGTDTIDFALTATVPFPQAITIQSDGVSNWAIR</sequence>
<feature type="non-terminal residue" evidence="1">
    <location>
        <position position="1"/>
    </location>
</feature>